<evidence type="ECO:0000313" key="3">
    <source>
        <dbReference type="Proteomes" id="UP001341840"/>
    </source>
</evidence>
<comment type="caution">
    <text evidence="2">The sequence shown here is derived from an EMBL/GenBank/DDBJ whole genome shotgun (WGS) entry which is preliminary data.</text>
</comment>
<feature type="region of interest" description="Disordered" evidence="1">
    <location>
        <begin position="1"/>
        <end position="58"/>
    </location>
</feature>
<evidence type="ECO:0000256" key="1">
    <source>
        <dbReference type="SAM" id="MobiDB-lite"/>
    </source>
</evidence>
<keyword evidence="3" id="KW-1185">Reference proteome</keyword>
<feature type="compositionally biased region" description="Gly residues" evidence="1">
    <location>
        <begin position="28"/>
        <end position="38"/>
    </location>
</feature>
<organism evidence="2 3">
    <name type="scientific">Stylosanthes scabra</name>
    <dbReference type="NCBI Taxonomy" id="79078"/>
    <lineage>
        <taxon>Eukaryota</taxon>
        <taxon>Viridiplantae</taxon>
        <taxon>Streptophyta</taxon>
        <taxon>Embryophyta</taxon>
        <taxon>Tracheophyta</taxon>
        <taxon>Spermatophyta</taxon>
        <taxon>Magnoliopsida</taxon>
        <taxon>eudicotyledons</taxon>
        <taxon>Gunneridae</taxon>
        <taxon>Pentapetalae</taxon>
        <taxon>rosids</taxon>
        <taxon>fabids</taxon>
        <taxon>Fabales</taxon>
        <taxon>Fabaceae</taxon>
        <taxon>Papilionoideae</taxon>
        <taxon>50 kb inversion clade</taxon>
        <taxon>dalbergioids sensu lato</taxon>
        <taxon>Dalbergieae</taxon>
        <taxon>Pterocarpus clade</taxon>
        <taxon>Stylosanthes</taxon>
    </lineage>
</organism>
<dbReference type="EMBL" id="JASCZI010090887">
    <property type="protein sequence ID" value="MED6147494.1"/>
    <property type="molecule type" value="Genomic_DNA"/>
</dbReference>
<sequence length="130" mass="14668">MFGYNNSQRQQRKRTRLRLGDGGRRNLGDGGRLLGGGDWQRLGNGRDQRKLGDGGRRRLGDCDWRKLGDCDWLSTEAQRRGKAEPNPETTGAKRRNEAGVAVGGDWVRFELRRVEDRGLEAQSSRLTAPF</sequence>
<feature type="compositionally biased region" description="Basic and acidic residues" evidence="1">
    <location>
        <begin position="44"/>
        <end position="58"/>
    </location>
</feature>
<protein>
    <submittedName>
        <fullName evidence="2">Uncharacterized protein</fullName>
    </submittedName>
</protein>
<feature type="region of interest" description="Disordered" evidence="1">
    <location>
        <begin position="76"/>
        <end position="97"/>
    </location>
</feature>
<feature type="compositionally biased region" description="Basic and acidic residues" evidence="1">
    <location>
        <begin position="18"/>
        <end position="27"/>
    </location>
</feature>
<accession>A0ABU6TG74</accession>
<gene>
    <name evidence="2" type="ORF">PIB30_044539</name>
</gene>
<proteinExistence type="predicted"/>
<name>A0ABU6TG74_9FABA</name>
<dbReference type="Proteomes" id="UP001341840">
    <property type="component" value="Unassembled WGS sequence"/>
</dbReference>
<reference evidence="2 3" key="1">
    <citation type="journal article" date="2023" name="Plants (Basel)">
        <title>Bridging the Gap: Combining Genomics and Transcriptomics Approaches to Understand Stylosanthes scabra, an Orphan Legume from the Brazilian Caatinga.</title>
        <authorList>
            <person name="Ferreira-Neto J.R.C."/>
            <person name="da Silva M.D."/>
            <person name="Binneck E."/>
            <person name="de Melo N.F."/>
            <person name="da Silva R.H."/>
            <person name="de Melo A.L.T.M."/>
            <person name="Pandolfi V."/>
            <person name="Bustamante F.O."/>
            <person name="Brasileiro-Vidal A.C."/>
            <person name="Benko-Iseppon A.M."/>
        </authorList>
    </citation>
    <scope>NUCLEOTIDE SEQUENCE [LARGE SCALE GENOMIC DNA]</scope>
    <source>
        <tissue evidence="2">Leaves</tissue>
    </source>
</reference>
<evidence type="ECO:0000313" key="2">
    <source>
        <dbReference type="EMBL" id="MED6147494.1"/>
    </source>
</evidence>